<feature type="domain" description="Type II/III secretion system secretin-like" evidence="3">
    <location>
        <begin position="229"/>
        <end position="390"/>
    </location>
</feature>
<comment type="caution">
    <text evidence="5">The sequence shown here is derived from an EMBL/GenBank/DDBJ whole genome shotgun (WGS) entry which is preliminary data.</text>
</comment>
<dbReference type="InterPro" id="IPR004846">
    <property type="entry name" value="T2SS/T3SS_dom"/>
</dbReference>
<dbReference type="Proteomes" id="UP001598130">
    <property type="component" value="Unassembled WGS sequence"/>
</dbReference>
<dbReference type="EMBL" id="JAOTJD010000008">
    <property type="protein sequence ID" value="MFD3263518.1"/>
    <property type="molecule type" value="Genomic_DNA"/>
</dbReference>
<gene>
    <name evidence="5" type="ORF">OCL97_05990</name>
</gene>
<dbReference type="PANTHER" id="PTHR30332">
    <property type="entry name" value="PROBABLE GENERAL SECRETION PATHWAY PROTEIN D"/>
    <property type="match status" value="1"/>
</dbReference>
<organism evidence="5 6">
    <name type="scientific">Phenylobacterium ferrooxidans</name>
    <dbReference type="NCBI Taxonomy" id="2982689"/>
    <lineage>
        <taxon>Bacteria</taxon>
        <taxon>Pseudomonadati</taxon>
        <taxon>Pseudomonadota</taxon>
        <taxon>Alphaproteobacteria</taxon>
        <taxon>Caulobacterales</taxon>
        <taxon>Caulobacteraceae</taxon>
        <taxon>Phenylobacterium</taxon>
    </lineage>
</organism>
<name>A0ABW6CRR2_9CAUL</name>
<evidence type="ECO:0000256" key="1">
    <source>
        <dbReference type="RuleBase" id="RU004003"/>
    </source>
</evidence>
<evidence type="ECO:0000313" key="5">
    <source>
        <dbReference type="EMBL" id="MFD3263518.1"/>
    </source>
</evidence>
<dbReference type="Pfam" id="PF13629">
    <property type="entry name" value="T2SS-T3SS_pil_N"/>
    <property type="match status" value="1"/>
</dbReference>
<evidence type="ECO:0000256" key="2">
    <source>
        <dbReference type="SAM" id="SignalP"/>
    </source>
</evidence>
<protein>
    <submittedName>
        <fullName evidence="5">Pilus assembly protein N-terminal domain-containing protein</fullName>
    </submittedName>
</protein>
<keyword evidence="2" id="KW-0732">Signal</keyword>
<feature type="signal peptide" evidence="2">
    <location>
        <begin position="1"/>
        <end position="20"/>
    </location>
</feature>
<keyword evidence="6" id="KW-1185">Reference proteome</keyword>
<reference evidence="5 6" key="1">
    <citation type="submission" date="2022-09" db="EMBL/GenBank/DDBJ databases">
        <title>New species of Phenylobacterium.</title>
        <authorList>
            <person name="Mieszkin S."/>
        </authorList>
    </citation>
    <scope>NUCLEOTIDE SEQUENCE [LARGE SCALE GENOMIC DNA]</scope>
    <source>
        <strain evidence="5 6">HK31-G</strain>
    </source>
</reference>
<comment type="similarity">
    <text evidence="1">Belongs to the bacterial secretin family.</text>
</comment>
<dbReference type="RefSeq" id="WP_377368501.1">
    <property type="nucleotide sequence ID" value="NZ_JAOTJD010000008.1"/>
</dbReference>
<dbReference type="InterPro" id="IPR032789">
    <property type="entry name" value="T2SS-T3SS_pil_N"/>
</dbReference>
<proteinExistence type="inferred from homology"/>
<dbReference type="PANTHER" id="PTHR30332:SF17">
    <property type="entry name" value="TYPE IV PILIATION SYSTEM PROTEIN DR_0774-RELATED"/>
    <property type="match status" value="1"/>
</dbReference>
<evidence type="ECO:0000259" key="4">
    <source>
        <dbReference type="Pfam" id="PF13629"/>
    </source>
</evidence>
<accession>A0ABW6CRR2</accession>
<dbReference type="InterPro" id="IPR050810">
    <property type="entry name" value="Bact_Secretion_Sys_Channel"/>
</dbReference>
<feature type="chain" id="PRO_5045262190" evidence="2">
    <location>
        <begin position="21"/>
        <end position="412"/>
    </location>
</feature>
<feature type="domain" description="Pilus formation protein N-terminal" evidence="4">
    <location>
        <begin position="27"/>
        <end position="90"/>
    </location>
</feature>
<evidence type="ECO:0000313" key="6">
    <source>
        <dbReference type="Proteomes" id="UP001598130"/>
    </source>
</evidence>
<sequence length="412" mass="43516">MMRHLVLAAVVWALASPALAQVRNTISEGGFLVLTPSSDVSSVVMSNDATLKVDVRGARRIVLFGVKEGSADVMLMNAANQQIERRTVEVVADTANLAALISRTAQVPNLSVSKSSGVAVLTGDAPNAATVVLAGDIATGAMPGVKIINLIRSATNDQLAVSVRVLEVRRNKAKELGIRWQAQNRFNGGTGAIGNLFASAIGTATTTDLFASAKFTIDRLVLDTFLNYLRSEGAATMLAEPTIVATSGQKARFLAGGELPVPSPQTNGVTNNAVGYTYKPYGVTLEFTALIVDGESVRLQLAPEVSQVDMANIVEFNGAKVPSLITRKTETTVTLKFGESVAIAGLRSSESQSNKRGLPFRTPFDIGDKLAGSRDSRDSDTELVLIVTPERVEDAAKHMPSPAVEAKLSPLK</sequence>
<evidence type="ECO:0000259" key="3">
    <source>
        <dbReference type="Pfam" id="PF00263"/>
    </source>
</evidence>
<dbReference type="Pfam" id="PF00263">
    <property type="entry name" value="Secretin"/>
    <property type="match status" value="1"/>
</dbReference>